<proteinExistence type="predicted"/>
<evidence type="ECO:0000256" key="1">
    <source>
        <dbReference type="SAM" id="MobiDB-lite"/>
    </source>
</evidence>
<dbReference type="Proteomes" id="UP001295740">
    <property type="component" value="Unassembled WGS sequence"/>
</dbReference>
<dbReference type="EMBL" id="CAUWAG010000012">
    <property type="protein sequence ID" value="CAJ2508809.1"/>
    <property type="molecule type" value="Genomic_DNA"/>
</dbReference>
<dbReference type="InterPro" id="IPR007681">
    <property type="entry name" value="Mog1"/>
</dbReference>
<keyword evidence="3" id="KW-1185">Reference proteome</keyword>
<dbReference type="GO" id="GO:0006606">
    <property type="term" value="P:protein import into nucleus"/>
    <property type="evidence" value="ECO:0007669"/>
    <property type="project" value="TreeGrafter"/>
</dbReference>
<dbReference type="GO" id="GO:0031267">
    <property type="term" value="F:small GTPase binding"/>
    <property type="evidence" value="ECO:0007669"/>
    <property type="project" value="TreeGrafter"/>
</dbReference>
<feature type="region of interest" description="Disordered" evidence="1">
    <location>
        <begin position="538"/>
        <end position="571"/>
    </location>
</feature>
<organism evidence="2 3">
    <name type="scientific">Anthostomella pinea</name>
    <dbReference type="NCBI Taxonomy" id="933095"/>
    <lineage>
        <taxon>Eukaryota</taxon>
        <taxon>Fungi</taxon>
        <taxon>Dikarya</taxon>
        <taxon>Ascomycota</taxon>
        <taxon>Pezizomycotina</taxon>
        <taxon>Sordariomycetes</taxon>
        <taxon>Xylariomycetidae</taxon>
        <taxon>Xylariales</taxon>
        <taxon>Xylariaceae</taxon>
        <taxon>Anthostomella</taxon>
    </lineage>
</organism>
<dbReference type="CDD" id="cd18724">
    <property type="entry name" value="PIN_LabA-like"/>
    <property type="match status" value="1"/>
</dbReference>
<accession>A0AAI8YL76</accession>
<dbReference type="GO" id="GO:0005634">
    <property type="term" value="C:nucleus"/>
    <property type="evidence" value="ECO:0007669"/>
    <property type="project" value="TreeGrafter"/>
</dbReference>
<sequence>MAFGLQSSRVSSACATTVASNPSQSDTDCTVITGHQMATLAQSPEDGFPLPSLKMTAFPQRPGPNGSRVIKKRPSMPRLGDGLVDLLLKVSSDNPAAVECAIGVQCSPFQNQAPSSSIEGSLEADSKVTAVEGNRHAHDAATRDYTLDTAATSTDDTDATGFVADAVVCETSFTSDEDSRLDLSSLASLDGVHLSSPNSTPPSSGQLKGSEAYQSPTWAEVYQLPPSAAVSSMPIMNHTSQHQGTFASTTQLPRSLNGPVTPTRRDIPADSTALVASLYDTVKNLMNPETKPDCARSSERPVQSPVKQSPSKPFWTGAMLLEYYEKDVITLQRCKDTAKRYGFWDVFNTLEGREKASAAAFGTLEPPVGSSQQSRAKRNVVGDVASLTTPAMLDENLVPQDIQPLFKHEVSAYDAKLRVLYEKLTSKYIGIDNSEAYHGKPVHVFIDMSNIFIGFIDSWKIAQGLPVQAFIKAPTFNFHVFHSIMKRARTMDRGVLAGSVGAAVGGLAKWPSHFLEAHQLGFKLNIFNRVQKISPLRPKRRGRSPPLAGAGMYNPTEVTLTSGDESTEDGYRPRYITKNGEQGVDENLHLYMMNSLLDCIDKPATMVLATGDAAEAEYSEGFHKYAIRALEIGWNIELVTWKKTISRAWTDAAFMDKYGQRFQIIYLDDFLEELNADLQPRIR</sequence>
<feature type="compositionally biased region" description="Polar residues" evidence="1">
    <location>
        <begin position="195"/>
        <end position="212"/>
    </location>
</feature>
<feature type="compositionally biased region" description="Basic and acidic residues" evidence="1">
    <location>
        <begin position="290"/>
        <end position="299"/>
    </location>
</feature>
<dbReference type="AlphaFoldDB" id="A0AAI8YL76"/>
<reference evidence="2" key="1">
    <citation type="submission" date="2023-10" db="EMBL/GenBank/DDBJ databases">
        <authorList>
            <person name="Hackl T."/>
        </authorList>
    </citation>
    <scope>NUCLEOTIDE SEQUENCE</scope>
</reference>
<comment type="caution">
    <text evidence="2">The sequence shown here is derived from an EMBL/GenBank/DDBJ whole genome shotgun (WGS) entry which is preliminary data.</text>
</comment>
<dbReference type="GO" id="GO:0005085">
    <property type="term" value="F:guanyl-nucleotide exchange factor activity"/>
    <property type="evidence" value="ECO:0007669"/>
    <property type="project" value="TreeGrafter"/>
</dbReference>
<feature type="region of interest" description="Disordered" evidence="1">
    <location>
        <begin position="193"/>
        <end position="212"/>
    </location>
</feature>
<evidence type="ECO:0000313" key="2">
    <source>
        <dbReference type="EMBL" id="CAJ2508809.1"/>
    </source>
</evidence>
<gene>
    <name evidence="2" type="ORF">KHLLAP_LOCUS9277</name>
</gene>
<dbReference type="PANTHER" id="PTHR15837:SF5">
    <property type="entry name" value="NYN DOMAIN-CONTAINING PROTEIN"/>
    <property type="match status" value="1"/>
</dbReference>
<feature type="region of interest" description="Disordered" evidence="1">
    <location>
        <begin position="289"/>
        <end position="310"/>
    </location>
</feature>
<protein>
    <submittedName>
        <fullName evidence="2">Uu.00g138350.m01.CDS01</fullName>
    </submittedName>
</protein>
<evidence type="ECO:0000313" key="3">
    <source>
        <dbReference type="Proteomes" id="UP001295740"/>
    </source>
</evidence>
<name>A0AAI8YL76_9PEZI</name>
<dbReference type="PANTHER" id="PTHR15837">
    <property type="entry name" value="RAN GUANINE NUCLEOTIDE RELEASE FACTOR"/>
    <property type="match status" value="1"/>
</dbReference>